<dbReference type="InterPro" id="IPR001296">
    <property type="entry name" value="Glyco_trans_1"/>
</dbReference>
<evidence type="ECO:0000259" key="1">
    <source>
        <dbReference type="Pfam" id="PF00534"/>
    </source>
</evidence>
<keyword evidence="2" id="KW-0808">Transferase</keyword>
<reference evidence="2 3" key="1">
    <citation type="submission" date="2019-08" db="EMBL/GenBank/DDBJ databases">
        <title>In-depth cultivation of the pig gut microbiome towards novel bacterial diversity and tailored functional studies.</title>
        <authorList>
            <person name="Wylensek D."/>
            <person name="Hitch T.C.A."/>
            <person name="Clavel T."/>
        </authorList>
    </citation>
    <scope>NUCLEOTIDE SEQUENCE [LARGE SCALE GENOMIC DNA]</scope>
    <source>
        <strain evidence="2 3">LKV-178-WT-2A</strain>
    </source>
</reference>
<accession>A0A7K0KIP2</accession>
<name>A0A7K0KIP2_9BACT</name>
<dbReference type="PANTHER" id="PTHR12526:SF638">
    <property type="entry name" value="SPORE COAT PROTEIN SA"/>
    <property type="match status" value="1"/>
</dbReference>
<dbReference type="RefSeq" id="WP_154535377.1">
    <property type="nucleotide sequence ID" value="NZ_VUNG01000051.1"/>
</dbReference>
<dbReference type="SUPFAM" id="SSF53756">
    <property type="entry name" value="UDP-Glycosyltransferase/glycogen phosphorylase"/>
    <property type="match status" value="1"/>
</dbReference>
<dbReference type="Proteomes" id="UP000438914">
    <property type="component" value="Unassembled WGS sequence"/>
</dbReference>
<dbReference type="PANTHER" id="PTHR12526">
    <property type="entry name" value="GLYCOSYLTRANSFERASE"/>
    <property type="match status" value="1"/>
</dbReference>
<comment type="caution">
    <text evidence="2">The sequence shown here is derived from an EMBL/GenBank/DDBJ whole genome shotgun (WGS) entry which is preliminary data.</text>
</comment>
<proteinExistence type="predicted"/>
<dbReference type="AlphaFoldDB" id="A0A7K0KIP2"/>
<feature type="domain" description="Glycosyl transferase family 1" evidence="1">
    <location>
        <begin position="230"/>
        <end position="388"/>
    </location>
</feature>
<dbReference type="GO" id="GO:0016757">
    <property type="term" value="F:glycosyltransferase activity"/>
    <property type="evidence" value="ECO:0007669"/>
    <property type="project" value="InterPro"/>
</dbReference>
<organism evidence="2 3">
    <name type="scientific">Hallella mizrahii</name>
    <dbReference type="NCBI Taxonomy" id="2606637"/>
    <lineage>
        <taxon>Bacteria</taxon>
        <taxon>Pseudomonadati</taxon>
        <taxon>Bacteroidota</taxon>
        <taxon>Bacteroidia</taxon>
        <taxon>Bacteroidales</taxon>
        <taxon>Prevotellaceae</taxon>
        <taxon>Hallella</taxon>
    </lineage>
</organism>
<dbReference type="CDD" id="cd03801">
    <property type="entry name" value="GT4_PimA-like"/>
    <property type="match status" value="1"/>
</dbReference>
<dbReference type="Pfam" id="PF00534">
    <property type="entry name" value="Glycos_transf_1"/>
    <property type="match status" value="1"/>
</dbReference>
<protein>
    <submittedName>
        <fullName evidence="2">Glycosyltransferase family 4 protein</fullName>
    </submittedName>
</protein>
<evidence type="ECO:0000313" key="2">
    <source>
        <dbReference type="EMBL" id="MST85778.1"/>
    </source>
</evidence>
<dbReference type="Gene3D" id="3.40.50.2000">
    <property type="entry name" value="Glycogen Phosphorylase B"/>
    <property type="match status" value="2"/>
</dbReference>
<gene>
    <name evidence="2" type="ORF">FYJ73_14075</name>
</gene>
<keyword evidence="3" id="KW-1185">Reference proteome</keyword>
<dbReference type="EMBL" id="VUNG01000051">
    <property type="protein sequence ID" value="MST85778.1"/>
    <property type="molecule type" value="Genomic_DNA"/>
</dbReference>
<sequence>MKVLWFEITIPGRYKNDNAPIAGWQDSLEQIVRTCKDIDLTIAFTGTTGMMPKTVDGVKYIPLVPHYSFWEDKYSRYHNRWTSANKVVPLAVKCVEDVKPDIIHCFGTEWEFGQVARYTNIPVVIHMQGCIAPYNDALFPPGYSASDEILQAGLNIRKQWRLWRDRNFNQTWEDMEQSNFKAVSNYMGRTEWDKQLVEIFHHGAKYFHVEEALRPAFIETAQEWQPKLGDHKIRLMTTGCQTHWKGMDTLLKTAHVLKEQGVDFEWLVAGNMGMKKEIERKERLAFEENNVKLLGFTGPDELQQYLLSSDIYVHTAYIDNSPNAICEAQYLGVPIISTNVGGISSLVRDNSEGKLVPANSCYNMAYEIMSLSHDITRQKKYSSNSRKHAMGRHNPKHILTQLINCYDAIGKRDKFE</sequence>
<evidence type="ECO:0000313" key="3">
    <source>
        <dbReference type="Proteomes" id="UP000438914"/>
    </source>
</evidence>